<dbReference type="EMBL" id="JAOVZV010000015">
    <property type="protein sequence ID" value="MCX8533199.1"/>
    <property type="molecule type" value="Genomic_DNA"/>
</dbReference>
<organism evidence="1 2">
    <name type="scientific">Chryseobacterium luquanense</name>
    <dbReference type="NCBI Taxonomy" id="2983766"/>
    <lineage>
        <taxon>Bacteria</taxon>
        <taxon>Pseudomonadati</taxon>
        <taxon>Bacteroidota</taxon>
        <taxon>Flavobacteriia</taxon>
        <taxon>Flavobacteriales</taxon>
        <taxon>Weeksellaceae</taxon>
        <taxon>Chryseobacterium group</taxon>
        <taxon>Chryseobacterium</taxon>
    </lineage>
</organism>
<evidence type="ECO:0000313" key="2">
    <source>
        <dbReference type="Proteomes" id="UP001070176"/>
    </source>
</evidence>
<name>A0ABT3Y4X5_9FLAO</name>
<gene>
    <name evidence="1" type="ORF">OEA66_12635</name>
</gene>
<reference evidence="1" key="1">
    <citation type="submission" date="2022-10" db="EMBL/GenBank/DDBJ databases">
        <title>Chryseobacterium sp. nov., a novel bacterial species.</title>
        <authorList>
            <person name="Cao Y."/>
        </authorList>
    </citation>
    <scope>NUCLEOTIDE SEQUENCE</scope>
    <source>
        <strain evidence="1">KC 927</strain>
    </source>
</reference>
<sequence>MKNIILIIITSILFLGCNPVEGQNKEIEVFSKKVIEIYNRKNSTKFNQLINKNTGLIFITTKGSNNSWEKVQNVCLKNKCEEKGFITIGIPYQSFLENYRAENLNKIEFTE</sequence>
<protein>
    <recommendedName>
        <fullName evidence="3">Lipoprotein</fullName>
    </recommendedName>
</protein>
<keyword evidence="2" id="KW-1185">Reference proteome</keyword>
<accession>A0ABT3Y4X5</accession>
<dbReference type="RefSeq" id="WP_267281715.1">
    <property type="nucleotide sequence ID" value="NZ_JAOVZV010000015.1"/>
</dbReference>
<proteinExistence type="predicted"/>
<evidence type="ECO:0000313" key="1">
    <source>
        <dbReference type="EMBL" id="MCX8533199.1"/>
    </source>
</evidence>
<dbReference type="PROSITE" id="PS51257">
    <property type="entry name" value="PROKAR_LIPOPROTEIN"/>
    <property type="match status" value="1"/>
</dbReference>
<comment type="caution">
    <text evidence="1">The sequence shown here is derived from an EMBL/GenBank/DDBJ whole genome shotgun (WGS) entry which is preliminary data.</text>
</comment>
<evidence type="ECO:0008006" key="3">
    <source>
        <dbReference type="Google" id="ProtNLM"/>
    </source>
</evidence>
<dbReference type="Proteomes" id="UP001070176">
    <property type="component" value="Unassembled WGS sequence"/>
</dbReference>